<evidence type="ECO:0000313" key="11">
    <source>
        <dbReference type="Proteomes" id="UP000292082"/>
    </source>
</evidence>
<reference evidence="10 11" key="1">
    <citation type="submission" date="2019-01" db="EMBL/GenBank/DDBJ databases">
        <title>Draft genome sequences of three monokaryotic isolates of the white-rot basidiomycete fungus Dichomitus squalens.</title>
        <authorList>
            <consortium name="DOE Joint Genome Institute"/>
            <person name="Lopez S.C."/>
            <person name="Andreopoulos B."/>
            <person name="Pangilinan J."/>
            <person name="Lipzen A."/>
            <person name="Riley R."/>
            <person name="Ahrendt S."/>
            <person name="Ng V."/>
            <person name="Barry K."/>
            <person name="Daum C."/>
            <person name="Grigoriev I.V."/>
            <person name="Hilden K.S."/>
            <person name="Makela M.R."/>
            <person name="de Vries R.P."/>
        </authorList>
    </citation>
    <scope>NUCLEOTIDE SEQUENCE [LARGE SCALE GENOMIC DNA]</scope>
    <source>
        <strain evidence="10 11">CBS 464.89</strain>
    </source>
</reference>
<dbReference type="PROSITE" id="PS00108">
    <property type="entry name" value="PROTEIN_KINASE_ST"/>
    <property type="match status" value="1"/>
</dbReference>
<dbReference type="GO" id="GO:0050684">
    <property type="term" value="P:regulation of mRNA processing"/>
    <property type="evidence" value="ECO:0007669"/>
    <property type="project" value="TreeGrafter"/>
</dbReference>
<sequence>MLKLLSPLRPIALSWRSTPSISHRAASNWSVTVGLPATPEPTECYKPGGYHPIRIGEVYNNSYRVVRRLGWGRYSTVWLVQNIRDNGYGAMKVLVGELATQKALAVWDELEIMKTLRDTNPHAPGHSHICHILDNFTYEGPHGKHICLVLEPMGFSVLDIYCGFKAEMPLFLVKRISKQLLRALQYMHDDCGIVHTDLKPDNVLTIGLPPESGQKKEMTQSELSRLMFKLTDFGAANKVSKPGPQLIQPEKLRAPEVIIGAPWDTKADIWNLGCLVYELATGDVLFNPHTSKRHKDMDHAATHLAQIEGLLGQFPIRFLEQGRFGGHYFSNEGRLLHGSGLFRSSILDHLQRLRYLQDDLNTTADFLARTLAIDPQRRWSATRLLEHEWLHGVD</sequence>
<keyword evidence="6" id="KW-0067">ATP-binding</keyword>
<dbReference type="GO" id="GO:0005524">
    <property type="term" value="F:ATP binding"/>
    <property type="evidence" value="ECO:0007669"/>
    <property type="project" value="UniProtKB-KW"/>
</dbReference>
<dbReference type="EC" id="2.7.11.1" evidence="1"/>
<dbReference type="Pfam" id="PF00069">
    <property type="entry name" value="Pkinase"/>
    <property type="match status" value="1"/>
</dbReference>
<protein>
    <recommendedName>
        <fullName evidence="1">non-specific serine/threonine protein kinase</fullName>
        <ecNumber evidence="1">2.7.11.1</ecNumber>
    </recommendedName>
</protein>
<keyword evidence="11" id="KW-1185">Reference proteome</keyword>
<accession>A0A4Q9NWQ5</accession>
<comment type="catalytic activity">
    <reaction evidence="8">
        <text>L-seryl-[protein] + ATP = O-phospho-L-seryl-[protein] + ADP + H(+)</text>
        <dbReference type="Rhea" id="RHEA:17989"/>
        <dbReference type="Rhea" id="RHEA-COMP:9863"/>
        <dbReference type="Rhea" id="RHEA-COMP:11604"/>
        <dbReference type="ChEBI" id="CHEBI:15378"/>
        <dbReference type="ChEBI" id="CHEBI:29999"/>
        <dbReference type="ChEBI" id="CHEBI:30616"/>
        <dbReference type="ChEBI" id="CHEBI:83421"/>
        <dbReference type="ChEBI" id="CHEBI:456216"/>
        <dbReference type="EC" id="2.7.11.1"/>
    </reaction>
</comment>
<keyword evidence="5 10" id="KW-0418">Kinase</keyword>
<dbReference type="GO" id="GO:0000245">
    <property type="term" value="P:spliceosomal complex assembly"/>
    <property type="evidence" value="ECO:0007669"/>
    <property type="project" value="TreeGrafter"/>
</dbReference>
<dbReference type="InterPro" id="IPR011009">
    <property type="entry name" value="Kinase-like_dom_sf"/>
</dbReference>
<evidence type="ECO:0000256" key="2">
    <source>
        <dbReference type="ARBA" id="ARBA00022527"/>
    </source>
</evidence>
<evidence type="ECO:0000256" key="5">
    <source>
        <dbReference type="ARBA" id="ARBA00022777"/>
    </source>
</evidence>
<dbReference type="SUPFAM" id="SSF56112">
    <property type="entry name" value="Protein kinase-like (PK-like)"/>
    <property type="match status" value="1"/>
</dbReference>
<evidence type="ECO:0000259" key="9">
    <source>
        <dbReference type="PROSITE" id="PS50011"/>
    </source>
</evidence>
<dbReference type="AlphaFoldDB" id="A0A4Q9NWQ5"/>
<evidence type="ECO:0000256" key="8">
    <source>
        <dbReference type="ARBA" id="ARBA00048679"/>
    </source>
</evidence>
<dbReference type="GO" id="GO:0004674">
    <property type="term" value="F:protein serine/threonine kinase activity"/>
    <property type="evidence" value="ECO:0007669"/>
    <property type="project" value="UniProtKB-KW"/>
</dbReference>
<organism evidence="10 11">
    <name type="scientific">Dichomitus squalens</name>
    <dbReference type="NCBI Taxonomy" id="114155"/>
    <lineage>
        <taxon>Eukaryota</taxon>
        <taxon>Fungi</taxon>
        <taxon>Dikarya</taxon>
        <taxon>Basidiomycota</taxon>
        <taxon>Agaricomycotina</taxon>
        <taxon>Agaricomycetes</taxon>
        <taxon>Polyporales</taxon>
        <taxon>Polyporaceae</taxon>
        <taxon>Dichomitus</taxon>
    </lineage>
</organism>
<dbReference type="Proteomes" id="UP000292082">
    <property type="component" value="Unassembled WGS sequence"/>
</dbReference>
<keyword evidence="2" id="KW-0723">Serine/threonine-protein kinase</keyword>
<dbReference type="InterPro" id="IPR000719">
    <property type="entry name" value="Prot_kinase_dom"/>
</dbReference>
<evidence type="ECO:0000313" key="10">
    <source>
        <dbReference type="EMBL" id="TBU60649.1"/>
    </source>
</evidence>
<keyword evidence="3" id="KW-0808">Transferase</keyword>
<dbReference type="SMART" id="SM00220">
    <property type="entry name" value="S_TKc"/>
    <property type="match status" value="1"/>
</dbReference>
<evidence type="ECO:0000256" key="1">
    <source>
        <dbReference type="ARBA" id="ARBA00012513"/>
    </source>
</evidence>
<keyword evidence="4" id="KW-0547">Nucleotide-binding</keyword>
<dbReference type="PANTHER" id="PTHR47634:SF9">
    <property type="entry name" value="PROTEIN KINASE DOMAIN-CONTAINING PROTEIN-RELATED"/>
    <property type="match status" value="1"/>
</dbReference>
<dbReference type="Gene3D" id="1.10.510.10">
    <property type="entry name" value="Transferase(Phosphotransferase) domain 1"/>
    <property type="match status" value="1"/>
</dbReference>
<dbReference type="PANTHER" id="PTHR47634">
    <property type="entry name" value="PROTEIN KINASE DOMAIN-CONTAINING PROTEIN-RELATED"/>
    <property type="match status" value="1"/>
</dbReference>
<dbReference type="InterPro" id="IPR008271">
    <property type="entry name" value="Ser/Thr_kinase_AS"/>
</dbReference>
<dbReference type="STRING" id="114155.A0A4Q9NWQ5"/>
<evidence type="ECO:0000256" key="4">
    <source>
        <dbReference type="ARBA" id="ARBA00022741"/>
    </source>
</evidence>
<dbReference type="InterPro" id="IPR051334">
    <property type="entry name" value="SRPK"/>
</dbReference>
<evidence type="ECO:0000256" key="6">
    <source>
        <dbReference type="ARBA" id="ARBA00022840"/>
    </source>
</evidence>
<gene>
    <name evidence="10" type="ORF">BD310DRAFT_922361</name>
</gene>
<feature type="domain" description="Protein kinase" evidence="9">
    <location>
        <begin position="63"/>
        <end position="390"/>
    </location>
</feature>
<comment type="catalytic activity">
    <reaction evidence="7">
        <text>L-threonyl-[protein] + ATP = O-phospho-L-threonyl-[protein] + ADP + H(+)</text>
        <dbReference type="Rhea" id="RHEA:46608"/>
        <dbReference type="Rhea" id="RHEA-COMP:11060"/>
        <dbReference type="Rhea" id="RHEA-COMP:11605"/>
        <dbReference type="ChEBI" id="CHEBI:15378"/>
        <dbReference type="ChEBI" id="CHEBI:30013"/>
        <dbReference type="ChEBI" id="CHEBI:30616"/>
        <dbReference type="ChEBI" id="CHEBI:61977"/>
        <dbReference type="ChEBI" id="CHEBI:456216"/>
        <dbReference type="EC" id="2.7.11.1"/>
    </reaction>
</comment>
<evidence type="ECO:0000256" key="3">
    <source>
        <dbReference type="ARBA" id="ARBA00022679"/>
    </source>
</evidence>
<name>A0A4Q9NWQ5_9APHY</name>
<evidence type="ECO:0000256" key="7">
    <source>
        <dbReference type="ARBA" id="ARBA00047899"/>
    </source>
</evidence>
<dbReference type="EMBL" id="ML145103">
    <property type="protein sequence ID" value="TBU60649.1"/>
    <property type="molecule type" value="Genomic_DNA"/>
</dbReference>
<dbReference type="PROSITE" id="PS50011">
    <property type="entry name" value="PROTEIN_KINASE_DOM"/>
    <property type="match status" value="1"/>
</dbReference>
<dbReference type="Gene3D" id="3.30.200.20">
    <property type="entry name" value="Phosphorylase Kinase, domain 1"/>
    <property type="match status" value="1"/>
</dbReference>
<proteinExistence type="predicted"/>